<organism evidence="3 4">
    <name type="scientific">Geothrix rubra</name>
    <dbReference type="NCBI Taxonomy" id="2927977"/>
    <lineage>
        <taxon>Bacteria</taxon>
        <taxon>Pseudomonadati</taxon>
        <taxon>Acidobacteriota</taxon>
        <taxon>Holophagae</taxon>
        <taxon>Holophagales</taxon>
        <taxon>Holophagaceae</taxon>
        <taxon>Geothrix</taxon>
    </lineage>
</organism>
<evidence type="ECO:0000259" key="2">
    <source>
        <dbReference type="Pfam" id="PF00582"/>
    </source>
</evidence>
<dbReference type="InterPro" id="IPR006016">
    <property type="entry name" value="UspA"/>
</dbReference>
<comment type="similarity">
    <text evidence="1">Belongs to the universal stress protein A family.</text>
</comment>
<dbReference type="PANTHER" id="PTHR46268:SF6">
    <property type="entry name" value="UNIVERSAL STRESS PROTEIN UP12"/>
    <property type="match status" value="1"/>
</dbReference>
<proteinExistence type="inferred from homology"/>
<dbReference type="Pfam" id="PF00582">
    <property type="entry name" value="Usp"/>
    <property type="match status" value="1"/>
</dbReference>
<dbReference type="PANTHER" id="PTHR46268">
    <property type="entry name" value="STRESS RESPONSE PROTEIN NHAX"/>
    <property type="match status" value="1"/>
</dbReference>
<gene>
    <name evidence="3" type="ORF">GETHPA_17280</name>
</gene>
<sequence length="142" mass="15391">MFNRVLVGIDFSPASRRALARGAILAQELNLPLVAMHVVENAKPPFYAAYAPLGDPGWFREVEPMAHKKLTEWLAPYPSARGMVASGSPGESLMAEADPDTLLVVGQVGHNALEHLLFGSTANRVVHHAVCDVLVVRESEPR</sequence>
<dbReference type="RefSeq" id="WP_285724682.1">
    <property type="nucleotide sequence ID" value="NZ_BSDD01000003.1"/>
</dbReference>
<dbReference type="InterPro" id="IPR006015">
    <property type="entry name" value="Universal_stress_UspA"/>
</dbReference>
<evidence type="ECO:0000256" key="1">
    <source>
        <dbReference type="ARBA" id="ARBA00008791"/>
    </source>
</evidence>
<accession>A0ABQ5Q614</accession>
<keyword evidence="4" id="KW-1185">Reference proteome</keyword>
<evidence type="ECO:0000313" key="3">
    <source>
        <dbReference type="EMBL" id="GLH70195.1"/>
    </source>
</evidence>
<protein>
    <submittedName>
        <fullName evidence="3">Universal stress protein</fullName>
    </submittedName>
</protein>
<dbReference type="PRINTS" id="PR01438">
    <property type="entry name" value="UNVRSLSTRESS"/>
</dbReference>
<dbReference type="SUPFAM" id="SSF52402">
    <property type="entry name" value="Adenine nucleotide alpha hydrolases-like"/>
    <property type="match status" value="1"/>
</dbReference>
<dbReference type="Proteomes" id="UP001165089">
    <property type="component" value="Unassembled WGS sequence"/>
</dbReference>
<dbReference type="Gene3D" id="3.40.50.12370">
    <property type="match status" value="1"/>
</dbReference>
<reference evidence="3 4" key="1">
    <citation type="journal article" date="2023" name="Antonie Van Leeuwenhoek">
        <title>Mesoterricola silvestris gen. nov., sp. nov., Mesoterricola sediminis sp. nov., Geothrix oryzae sp. nov., Geothrix edaphica sp. nov., Geothrix rubra sp. nov., and Geothrix limicola sp. nov., six novel members of Acidobacteriota isolated from soils.</title>
        <authorList>
            <person name="Itoh H."/>
            <person name="Sugisawa Y."/>
            <person name="Mise K."/>
            <person name="Xu Z."/>
            <person name="Kuniyasu M."/>
            <person name="Ushijima N."/>
            <person name="Kawano K."/>
            <person name="Kobayashi E."/>
            <person name="Shiratori Y."/>
            <person name="Masuda Y."/>
            <person name="Senoo K."/>
        </authorList>
    </citation>
    <scope>NUCLEOTIDE SEQUENCE [LARGE SCALE GENOMIC DNA]</scope>
    <source>
        <strain evidence="3 4">Red803</strain>
    </source>
</reference>
<name>A0ABQ5Q614_9BACT</name>
<evidence type="ECO:0000313" key="4">
    <source>
        <dbReference type="Proteomes" id="UP001165089"/>
    </source>
</evidence>
<dbReference type="CDD" id="cd00293">
    <property type="entry name" value="USP-like"/>
    <property type="match status" value="1"/>
</dbReference>
<feature type="domain" description="UspA" evidence="2">
    <location>
        <begin position="1"/>
        <end position="137"/>
    </location>
</feature>
<comment type="caution">
    <text evidence="3">The sequence shown here is derived from an EMBL/GenBank/DDBJ whole genome shotgun (WGS) entry which is preliminary data.</text>
</comment>
<dbReference type="EMBL" id="BSDD01000003">
    <property type="protein sequence ID" value="GLH70195.1"/>
    <property type="molecule type" value="Genomic_DNA"/>
</dbReference>